<dbReference type="Proteomes" id="UP001642484">
    <property type="component" value="Unassembled WGS sequence"/>
</dbReference>
<evidence type="ECO:0000313" key="2">
    <source>
        <dbReference type="EMBL" id="CAK9048220.1"/>
    </source>
</evidence>
<dbReference type="EMBL" id="CAXAMN010016446">
    <property type="protein sequence ID" value="CAK9048220.1"/>
    <property type="molecule type" value="Genomic_DNA"/>
</dbReference>
<evidence type="ECO:0000313" key="3">
    <source>
        <dbReference type="Proteomes" id="UP001642484"/>
    </source>
</evidence>
<name>A0ABP0M9P9_9DINO</name>
<gene>
    <name evidence="2" type="ORF">CCMP2556_LOCUS24855</name>
</gene>
<organism evidence="2 3">
    <name type="scientific">Durusdinium trenchii</name>
    <dbReference type="NCBI Taxonomy" id="1381693"/>
    <lineage>
        <taxon>Eukaryota</taxon>
        <taxon>Sar</taxon>
        <taxon>Alveolata</taxon>
        <taxon>Dinophyceae</taxon>
        <taxon>Suessiales</taxon>
        <taxon>Symbiodiniaceae</taxon>
        <taxon>Durusdinium</taxon>
    </lineage>
</organism>
<protein>
    <submittedName>
        <fullName evidence="2">Uncharacterized protein</fullName>
    </submittedName>
</protein>
<reference evidence="2 3" key="1">
    <citation type="submission" date="2024-02" db="EMBL/GenBank/DDBJ databases">
        <authorList>
            <person name="Chen Y."/>
            <person name="Shah S."/>
            <person name="Dougan E. K."/>
            <person name="Thang M."/>
            <person name="Chan C."/>
        </authorList>
    </citation>
    <scope>NUCLEOTIDE SEQUENCE [LARGE SCALE GENOMIC DNA]</scope>
</reference>
<feature type="compositionally biased region" description="Polar residues" evidence="1">
    <location>
        <begin position="44"/>
        <end position="58"/>
    </location>
</feature>
<proteinExistence type="predicted"/>
<sequence>MQALCSMTRMLTLSRVRLLCSLRAYQTRKTLVKQLSSMADHVSTNLHRQSKLSTSNRTLCPLTPVPSILSPHRKLHADPQKRPAGDPPASKALDTAGSKKPRKNIHCSILYFEEHHRN</sequence>
<evidence type="ECO:0000256" key="1">
    <source>
        <dbReference type="SAM" id="MobiDB-lite"/>
    </source>
</evidence>
<accession>A0ABP0M9P9</accession>
<comment type="caution">
    <text evidence="2">The sequence shown here is derived from an EMBL/GenBank/DDBJ whole genome shotgun (WGS) entry which is preliminary data.</text>
</comment>
<keyword evidence="3" id="KW-1185">Reference proteome</keyword>
<feature type="region of interest" description="Disordered" evidence="1">
    <location>
        <begin position="44"/>
        <end position="101"/>
    </location>
</feature>